<evidence type="ECO:0000256" key="1">
    <source>
        <dbReference type="SAM" id="SignalP"/>
    </source>
</evidence>
<protein>
    <recommendedName>
        <fullName evidence="4">Secreted protein</fullName>
    </recommendedName>
</protein>
<evidence type="ECO:0000313" key="3">
    <source>
        <dbReference type="Proteomes" id="UP001187343"/>
    </source>
</evidence>
<proteinExistence type="predicted"/>
<dbReference type="AlphaFoldDB" id="A0AA88PUC4"/>
<comment type="caution">
    <text evidence="2">The sequence shown here is derived from an EMBL/GenBank/DDBJ whole genome shotgun (WGS) entry which is preliminary data.</text>
</comment>
<feature type="signal peptide" evidence="1">
    <location>
        <begin position="1"/>
        <end position="21"/>
    </location>
</feature>
<organism evidence="2 3">
    <name type="scientific">Cirrhinus molitorella</name>
    <name type="common">mud carp</name>
    <dbReference type="NCBI Taxonomy" id="172907"/>
    <lineage>
        <taxon>Eukaryota</taxon>
        <taxon>Metazoa</taxon>
        <taxon>Chordata</taxon>
        <taxon>Craniata</taxon>
        <taxon>Vertebrata</taxon>
        <taxon>Euteleostomi</taxon>
        <taxon>Actinopterygii</taxon>
        <taxon>Neopterygii</taxon>
        <taxon>Teleostei</taxon>
        <taxon>Ostariophysi</taxon>
        <taxon>Cypriniformes</taxon>
        <taxon>Cyprinidae</taxon>
        <taxon>Labeoninae</taxon>
        <taxon>Labeonini</taxon>
        <taxon>Cirrhinus</taxon>
    </lineage>
</organism>
<gene>
    <name evidence="2" type="ORF">Q8A67_008447</name>
</gene>
<sequence>MLRLTLNLLVLRLLRIGFICTTTPEEEEEEEERTHLIVGRRRVTALLNLTPRDGRSAERFSHAVQVQQFSVRLSKFPAAPHLGLKTSNVPNVLMCLCELLVFLWCTIESVQQRAQSPPE</sequence>
<evidence type="ECO:0000313" key="2">
    <source>
        <dbReference type="EMBL" id="KAK2900332.1"/>
    </source>
</evidence>
<keyword evidence="3" id="KW-1185">Reference proteome</keyword>
<evidence type="ECO:0008006" key="4">
    <source>
        <dbReference type="Google" id="ProtNLM"/>
    </source>
</evidence>
<dbReference type="Proteomes" id="UP001187343">
    <property type="component" value="Unassembled WGS sequence"/>
</dbReference>
<name>A0AA88PUC4_9TELE</name>
<accession>A0AA88PUC4</accession>
<dbReference type="EMBL" id="JAUYZG010000008">
    <property type="protein sequence ID" value="KAK2900332.1"/>
    <property type="molecule type" value="Genomic_DNA"/>
</dbReference>
<feature type="chain" id="PRO_5041715831" description="Secreted protein" evidence="1">
    <location>
        <begin position="22"/>
        <end position="119"/>
    </location>
</feature>
<keyword evidence="1" id="KW-0732">Signal</keyword>
<reference evidence="2" key="1">
    <citation type="submission" date="2023-08" db="EMBL/GenBank/DDBJ databases">
        <title>Chromosome-level Genome Assembly of mud carp (Cirrhinus molitorella).</title>
        <authorList>
            <person name="Liu H."/>
        </authorList>
    </citation>
    <scope>NUCLEOTIDE SEQUENCE</scope>
    <source>
        <strain evidence="2">Prfri</strain>
        <tissue evidence="2">Muscle</tissue>
    </source>
</reference>